<dbReference type="AlphaFoldDB" id="A0A4P6JMY2"/>
<dbReference type="GO" id="GO:0046872">
    <property type="term" value="F:metal ion binding"/>
    <property type="evidence" value="ECO:0007669"/>
    <property type="project" value="UniProtKB-KW"/>
</dbReference>
<sequence length="222" mass="24302">MLLPELRAEVARYARKMQDSGLVRATQGNLSARDPETGMVCITPSGADYQQLQAEDITVVDANGNPLEGKWQPSVETPLHTLVLRRRPDINCVMHTHSPYATAFGVIYQPFPMILAESALCLGGEVPIAPYRMSGTPEFAELVADTLGQRSAVIWGNHGVMVVGVNLALTFSIAHALEDSAKVYSIAKQLGEPVHLPADEVDKLHKFWTQHYGKKELEPSNS</sequence>
<dbReference type="OrthoDB" id="9794581at2"/>
<accession>A0A4P6JMY2</accession>
<dbReference type="Proteomes" id="UP000290365">
    <property type="component" value="Chromosome"/>
</dbReference>
<dbReference type="Gene3D" id="3.40.225.10">
    <property type="entry name" value="Class II aldolase/adducin N-terminal domain"/>
    <property type="match status" value="1"/>
</dbReference>
<gene>
    <name evidence="4" type="ORF">EPA93_10975</name>
</gene>
<feature type="domain" description="Class II aldolase/adducin N-terminal" evidence="3">
    <location>
        <begin position="8"/>
        <end position="185"/>
    </location>
</feature>
<keyword evidence="1" id="KW-0479">Metal-binding</keyword>
<keyword evidence="5" id="KW-1185">Reference proteome</keyword>
<protein>
    <submittedName>
        <fullName evidence="4">Class II aldolase/adducin family protein</fullName>
    </submittedName>
</protein>
<name>A0A4P6JMY2_KTERU</name>
<dbReference type="GO" id="GO:0005829">
    <property type="term" value="C:cytosol"/>
    <property type="evidence" value="ECO:0007669"/>
    <property type="project" value="TreeGrafter"/>
</dbReference>
<evidence type="ECO:0000313" key="4">
    <source>
        <dbReference type="EMBL" id="QBD76503.1"/>
    </source>
</evidence>
<dbReference type="RefSeq" id="WP_129887350.1">
    <property type="nucleotide sequence ID" value="NZ_CP035758.1"/>
</dbReference>
<dbReference type="SMART" id="SM01007">
    <property type="entry name" value="Aldolase_II"/>
    <property type="match status" value="1"/>
</dbReference>
<dbReference type="PANTHER" id="PTHR22789">
    <property type="entry name" value="FUCULOSE PHOSPHATE ALDOLASE"/>
    <property type="match status" value="1"/>
</dbReference>
<evidence type="ECO:0000313" key="5">
    <source>
        <dbReference type="Proteomes" id="UP000290365"/>
    </source>
</evidence>
<dbReference type="GO" id="GO:0016832">
    <property type="term" value="F:aldehyde-lyase activity"/>
    <property type="evidence" value="ECO:0007669"/>
    <property type="project" value="TreeGrafter"/>
</dbReference>
<dbReference type="KEGG" id="kbs:EPA93_10975"/>
<dbReference type="PANTHER" id="PTHR22789:SF0">
    <property type="entry name" value="3-OXO-TETRONATE 4-PHOSPHATE DECARBOXYLASE-RELATED"/>
    <property type="match status" value="1"/>
</dbReference>
<evidence type="ECO:0000259" key="3">
    <source>
        <dbReference type="SMART" id="SM01007"/>
    </source>
</evidence>
<dbReference type="GO" id="GO:0019323">
    <property type="term" value="P:pentose catabolic process"/>
    <property type="evidence" value="ECO:0007669"/>
    <property type="project" value="TreeGrafter"/>
</dbReference>
<reference evidence="4 5" key="1">
    <citation type="submission" date="2019-01" db="EMBL/GenBank/DDBJ databases">
        <title>Ktedonosporobacter rubrisoli SCAWS-G2.</title>
        <authorList>
            <person name="Huang Y."/>
            <person name="Yan B."/>
        </authorList>
    </citation>
    <scope>NUCLEOTIDE SEQUENCE [LARGE SCALE GENOMIC DNA]</scope>
    <source>
        <strain evidence="4 5">SCAWS-G2</strain>
    </source>
</reference>
<dbReference type="InterPro" id="IPR001303">
    <property type="entry name" value="Aldolase_II/adducin_N"/>
</dbReference>
<keyword evidence="2" id="KW-0456">Lyase</keyword>
<organism evidence="4 5">
    <name type="scientific">Ktedonosporobacter rubrisoli</name>
    <dbReference type="NCBI Taxonomy" id="2509675"/>
    <lineage>
        <taxon>Bacteria</taxon>
        <taxon>Bacillati</taxon>
        <taxon>Chloroflexota</taxon>
        <taxon>Ktedonobacteria</taxon>
        <taxon>Ktedonobacterales</taxon>
        <taxon>Ktedonosporobacteraceae</taxon>
        <taxon>Ktedonosporobacter</taxon>
    </lineage>
</organism>
<dbReference type="EMBL" id="CP035758">
    <property type="protein sequence ID" value="QBD76503.1"/>
    <property type="molecule type" value="Genomic_DNA"/>
</dbReference>
<dbReference type="InterPro" id="IPR050197">
    <property type="entry name" value="Aldolase_class_II_sugar_metab"/>
</dbReference>
<evidence type="ECO:0000256" key="2">
    <source>
        <dbReference type="ARBA" id="ARBA00023239"/>
    </source>
</evidence>
<dbReference type="Pfam" id="PF00596">
    <property type="entry name" value="Aldolase_II"/>
    <property type="match status" value="1"/>
</dbReference>
<dbReference type="SUPFAM" id="SSF53639">
    <property type="entry name" value="AraD/HMP-PK domain-like"/>
    <property type="match status" value="1"/>
</dbReference>
<evidence type="ECO:0000256" key="1">
    <source>
        <dbReference type="ARBA" id="ARBA00022723"/>
    </source>
</evidence>
<dbReference type="InterPro" id="IPR036409">
    <property type="entry name" value="Aldolase_II/adducin_N_sf"/>
</dbReference>
<proteinExistence type="predicted"/>